<dbReference type="EMBL" id="JADBJN010000001">
    <property type="protein sequence ID" value="KAG5684723.1"/>
    <property type="molecule type" value="Genomic_DNA"/>
</dbReference>
<accession>A0A9J6CT06</accession>
<keyword evidence="3" id="KW-1185">Reference proteome</keyword>
<dbReference type="PANTHER" id="PTHR31639">
    <property type="entry name" value="F-BOX PROTEIN-LIKE"/>
    <property type="match status" value="1"/>
</dbReference>
<dbReference type="InterPro" id="IPR036047">
    <property type="entry name" value="F-box-like_dom_sf"/>
</dbReference>
<dbReference type="Gene3D" id="1.20.1280.50">
    <property type="match status" value="2"/>
</dbReference>
<name>A0A9J6CT06_POLVA</name>
<dbReference type="SUPFAM" id="SSF81383">
    <property type="entry name" value="F-box domain"/>
    <property type="match status" value="2"/>
</dbReference>
<dbReference type="PANTHER" id="PTHR31639:SF214">
    <property type="entry name" value="F-BOX DOMAIN-CONTAINING PROTEIN"/>
    <property type="match status" value="1"/>
</dbReference>
<dbReference type="SUPFAM" id="SSF52047">
    <property type="entry name" value="RNI-like"/>
    <property type="match status" value="2"/>
</dbReference>
<sequence>MDFVNNFPVELSELIFQHLSAKNLLKVSLVSSSWSTLIGKSTKLMKKVRIKFDKDSQSSKLTEIFKNSFRVYQHLWIKSFKPDTIDVIFKIFESKAKNIKSLKINYFWYSNNENLIKLIELFSENIEEITLGAVCSEFYKLDFEKFPKLKTLKVYWDLNCFSIFKECKNLVELNIKSFTSTERVPKTLVKILHQNKNLKVLKISLNIYNEIFTDQTIVKIPFKLCYFESYNYEYVNYENFFTHQLDSIQILKIPTIYHVENIKTIFMMPNLKELKLGNIEHLYFNNLDLAECKSLEKLKFKDTTLRLSIFNSIANAAPNLKELEIHSVSKEIMEILSSKMTKLKDLKLRTIAADNLSNYQFFSKLNNCTIEVIDEQFEFNDQSNYIINIKKQIRMNFINILPIEVSELIFQHLSFSELIKTTLVSKHWNKFIGESTNLMKNIKINFQEINVLNPLTSKSLNFFIESPRIYQNVEINSIEPNYFKDIYSILKSKKTNIKTLKIQKLHCINKIDFLAFMEHLSPTIEKITMNFVFFLPSNEFVPLNFSKLKYLKVKNSGYDMGLFNTFSDCENIREFRLKSFVESHIDKNALINILHRNKNLKIFELSSDDMKQIFENEEVMSKIRFKLHTFENYKCTKINFKNFFATQLDSIQKLKISAVYHAETLESIFKMKNLKELDLGNLDSIIHKNINLDINTSLEKFIYKNSTEETGIFNSIISSVPNLKELKMFAFNQESMELASRKLKYLEILKMRTIYAVDLSNQYLFPKLKFCQVEVLHSDLEDHMKAIPDESCSNFVKLMLASDATVLN</sequence>
<dbReference type="OrthoDB" id="6577359at2759"/>
<proteinExistence type="predicted"/>
<dbReference type="InterPro" id="IPR001810">
    <property type="entry name" value="F-box_dom"/>
</dbReference>
<feature type="domain" description="F-box" evidence="1">
    <location>
        <begin position="395"/>
        <end position="442"/>
    </location>
</feature>
<gene>
    <name evidence="2" type="ORF">PVAND_013937</name>
</gene>
<evidence type="ECO:0000313" key="3">
    <source>
        <dbReference type="Proteomes" id="UP001107558"/>
    </source>
</evidence>
<organism evidence="2 3">
    <name type="scientific">Polypedilum vanderplanki</name>
    <name type="common">Sleeping chironomid midge</name>
    <dbReference type="NCBI Taxonomy" id="319348"/>
    <lineage>
        <taxon>Eukaryota</taxon>
        <taxon>Metazoa</taxon>
        <taxon>Ecdysozoa</taxon>
        <taxon>Arthropoda</taxon>
        <taxon>Hexapoda</taxon>
        <taxon>Insecta</taxon>
        <taxon>Pterygota</taxon>
        <taxon>Neoptera</taxon>
        <taxon>Endopterygota</taxon>
        <taxon>Diptera</taxon>
        <taxon>Nematocera</taxon>
        <taxon>Chironomoidea</taxon>
        <taxon>Chironomidae</taxon>
        <taxon>Chironominae</taxon>
        <taxon>Polypedilum</taxon>
        <taxon>Polypedilum</taxon>
    </lineage>
</organism>
<dbReference type="CDD" id="cd09917">
    <property type="entry name" value="F-box_SF"/>
    <property type="match status" value="2"/>
</dbReference>
<dbReference type="InterPro" id="IPR032675">
    <property type="entry name" value="LRR_dom_sf"/>
</dbReference>
<dbReference type="Pfam" id="PF12937">
    <property type="entry name" value="F-box-like"/>
    <property type="match status" value="1"/>
</dbReference>
<feature type="domain" description="F-box" evidence="1">
    <location>
        <begin position="1"/>
        <end position="48"/>
    </location>
</feature>
<dbReference type="Pfam" id="PF00646">
    <property type="entry name" value="F-box"/>
    <property type="match status" value="1"/>
</dbReference>
<dbReference type="SMART" id="SM00256">
    <property type="entry name" value="FBOX"/>
    <property type="match status" value="2"/>
</dbReference>
<dbReference type="AlphaFoldDB" id="A0A9J6CT06"/>
<dbReference type="Gene3D" id="3.80.10.10">
    <property type="entry name" value="Ribonuclease Inhibitor"/>
    <property type="match status" value="2"/>
</dbReference>
<dbReference type="PROSITE" id="PS50181">
    <property type="entry name" value="FBOX"/>
    <property type="match status" value="2"/>
</dbReference>
<protein>
    <recommendedName>
        <fullName evidence="1">F-box domain-containing protein</fullName>
    </recommendedName>
</protein>
<reference evidence="2" key="1">
    <citation type="submission" date="2021-03" db="EMBL/GenBank/DDBJ databases">
        <title>Chromosome level genome of the anhydrobiotic midge Polypedilum vanderplanki.</title>
        <authorList>
            <person name="Yoshida Y."/>
            <person name="Kikawada T."/>
            <person name="Gusev O."/>
        </authorList>
    </citation>
    <scope>NUCLEOTIDE SEQUENCE</scope>
    <source>
        <strain evidence="2">NIAS01</strain>
        <tissue evidence="2">Whole body or cell culture</tissue>
    </source>
</reference>
<dbReference type="Proteomes" id="UP001107558">
    <property type="component" value="Chromosome 1"/>
</dbReference>
<evidence type="ECO:0000259" key="1">
    <source>
        <dbReference type="PROSITE" id="PS50181"/>
    </source>
</evidence>
<evidence type="ECO:0000313" key="2">
    <source>
        <dbReference type="EMBL" id="KAG5684723.1"/>
    </source>
</evidence>
<comment type="caution">
    <text evidence="2">The sequence shown here is derived from an EMBL/GenBank/DDBJ whole genome shotgun (WGS) entry which is preliminary data.</text>
</comment>